<evidence type="ECO:0000256" key="1">
    <source>
        <dbReference type="SAM" id="MobiDB-lite"/>
    </source>
</evidence>
<dbReference type="Pfam" id="PF10184">
    <property type="entry name" value="DUF2358"/>
    <property type="match status" value="1"/>
</dbReference>
<feature type="region of interest" description="Disordered" evidence="1">
    <location>
        <begin position="85"/>
        <end position="105"/>
    </location>
</feature>
<dbReference type="RefSeq" id="XP_027195913.1">
    <property type="nucleotide sequence ID" value="XM_027340112.1"/>
</dbReference>
<name>A0A6P6XST0_DERPT</name>
<gene>
    <name evidence="3" type="primary">LOC113790438</name>
</gene>
<dbReference type="KEGG" id="dpte:113790438"/>
<dbReference type="AlphaFoldDB" id="A0A6P6XST0"/>
<dbReference type="PANTHER" id="PTHR31094">
    <property type="entry name" value="RIKEN CDNA 2310061I04 GENE"/>
    <property type="match status" value="1"/>
</dbReference>
<evidence type="ECO:0000313" key="2">
    <source>
        <dbReference type="Proteomes" id="UP000515146"/>
    </source>
</evidence>
<sequence>MSIGLKSLLISYQQTLSMRTLLTMVKRTSINQNLNIVVCDNNIPLSNSWRYYHHHHHNQIIGRRNNNEQSSYSYNVLINEKQSILSTKSSDSSTTNDSNVDPTKASEEQLSLISRRLTDNLPVFFQKPHDFSVYNRNIIFEDNIRNVRTVGMNAYAWQIAKIKMGAHFKYGKVTFNILKLTQHVEDSTIKIRWRIVSYPGNQIVFAFWKFKLWNTKESLDKVKDEWIDGFSILHVGGDGLIHRHVCDKIMPDTDDVETKKTDRLAAKLGVA</sequence>
<reference evidence="3" key="1">
    <citation type="submission" date="2025-08" db="UniProtKB">
        <authorList>
            <consortium name="RefSeq"/>
        </authorList>
    </citation>
    <scope>IDENTIFICATION</scope>
    <source>
        <strain evidence="3">Airmid</strain>
    </source>
</reference>
<keyword evidence="2" id="KW-1185">Reference proteome</keyword>
<dbReference type="OMA" id="KDQEAWY"/>
<proteinExistence type="predicted"/>
<organism evidence="2 3">
    <name type="scientific">Dermatophagoides pteronyssinus</name>
    <name type="common">European house dust mite</name>
    <dbReference type="NCBI Taxonomy" id="6956"/>
    <lineage>
        <taxon>Eukaryota</taxon>
        <taxon>Metazoa</taxon>
        <taxon>Ecdysozoa</taxon>
        <taxon>Arthropoda</taxon>
        <taxon>Chelicerata</taxon>
        <taxon>Arachnida</taxon>
        <taxon>Acari</taxon>
        <taxon>Acariformes</taxon>
        <taxon>Sarcoptiformes</taxon>
        <taxon>Astigmata</taxon>
        <taxon>Psoroptidia</taxon>
        <taxon>Analgoidea</taxon>
        <taxon>Pyroglyphidae</taxon>
        <taxon>Dermatophagoidinae</taxon>
        <taxon>Dermatophagoides</taxon>
    </lineage>
</organism>
<dbReference type="InterPro" id="IPR018790">
    <property type="entry name" value="DUF2358"/>
</dbReference>
<dbReference type="OrthoDB" id="44820at2759"/>
<protein>
    <submittedName>
        <fullName evidence="3">Uncharacterized protein C6orf136 homolog</fullName>
    </submittedName>
</protein>
<evidence type="ECO:0000313" key="3">
    <source>
        <dbReference type="RefSeq" id="XP_027195913.1"/>
    </source>
</evidence>
<accession>A0A6P6XST0</accession>
<dbReference type="PANTHER" id="PTHR31094:SF2">
    <property type="entry name" value="RIKEN CDNA 2310061I04 GENE"/>
    <property type="match status" value="1"/>
</dbReference>
<dbReference type="Proteomes" id="UP000515146">
    <property type="component" value="Unplaced"/>
</dbReference>
<feature type="compositionally biased region" description="Low complexity" evidence="1">
    <location>
        <begin position="86"/>
        <end position="99"/>
    </location>
</feature>
<dbReference type="FunCoup" id="A0A6P6XST0">
    <property type="interactions" value="24"/>
</dbReference>
<dbReference type="InParanoid" id="A0A6P6XST0"/>